<dbReference type="EMBL" id="ADWY01000562">
    <property type="protein sequence ID" value="EGH12702.1"/>
    <property type="molecule type" value="Genomic_DNA"/>
</dbReference>
<name>F3C4K2_PSESG</name>
<protein>
    <submittedName>
        <fullName evidence="1">Uncharacterized protein</fullName>
    </submittedName>
</protein>
<dbReference type="AlphaFoldDB" id="F3C4K2"/>
<evidence type="ECO:0000313" key="1">
    <source>
        <dbReference type="EMBL" id="EGH12702.1"/>
    </source>
</evidence>
<dbReference type="BioCyc" id="PSYR875330:G11XH-2477-MONOMER"/>
<comment type="caution">
    <text evidence="1">The sequence shown here is derived from an EMBL/GenBank/DDBJ whole genome shotgun (WGS) entry which is preliminary data.</text>
</comment>
<accession>F3C4K2</accession>
<organism evidence="1 2">
    <name type="scientific">Pseudomonas savastanoi pv. glycinea str. race 4</name>
    <dbReference type="NCBI Taxonomy" id="875330"/>
    <lineage>
        <taxon>Bacteria</taxon>
        <taxon>Pseudomonadati</taxon>
        <taxon>Pseudomonadota</taxon>
        <taxon>Gammaproteobacteria</taxon>
        <taxon>Pseudomonadales</taxon>
        <taxon>Pseudomonadaceae</taxon>
        <taxon>Pseudomonas</taxon>
    </lineage>
</organism>
<proteinExistence type="predicted"/>
<dbReference type="Proteomes" id="UP000005466">
    <property type="component" value="Unassembled WGS sequence"/>
</dbReference>
<sequence>MHCPLAQIQHFGELFSRQPGSGMANDLLGFQKQRISTIYKTAGCINQLRQWQD</sequence>
<reference evidence="1 2" key="1">
    <citation type="journal article" date="2011" name="PLoS Pathog.">
        <title>Dynamic evolution of pathogenicity revealed by sequencing and comparative genomics of 19 Pseudomonas syringae isolates.</title>
        <authorList>
            <person name="Baltrus D.A."/>
            <person name="Nishimura M.T."/>
            <person name="Romanchuk A."/>
            <person name="Chang J.H."/>
            <person name="Mukhtar M.S."/>
            <person name="Cherkis K."/>
            <person name="Roach J."/>
            <person name="Grant S.R."/>
            <person name="Jones C.D."/>
            <person name="Dangl J.L."/>
        </authorList>
    </citation>
    <scope>NUCLEOTIDE SEQUENCE [LARGE SCALE GENOMIC DNA]</scope>
    <source>
        <strain evidence="2">race 4</strain>
    </source>
</reference>
<gene>
    <name evidence="1" type="ORF">Pgy4_12876</name>
</gene>
<dbReference type="HOGENOM" id="CLU_3065253_0_0_6"/>
<evidence type="ECO:0000313" key="2">
    <source>
        <dbReference type="Proteomes" id="UP000005466"/>
    </source>
</evidence>